<evidence type="ECO:0000256" key="2">
    <source>
        <dbReference type="ARBA" id="ARBA00022776"/>
    </source>
</evidence>
<dbReference type="PANTHER" id="PTHR35740:SF1">
    <property type="entry name" value="OS12G0111700 PROTEIN"/>
    <property type="match status" value="1"/>
</dbReference>
<dbReference type="PANTHER" id="PTHR35740">
    <property type="entry name" value="OS12G0111700 PROTEIN"/>
    <property type="match status" value="1"/>
</dbReference>
<dbReference type="EMBL" id="CAMGYJ010000006">
    <property type="protein sequence ID" value="CAI0431954.1"/>
    <property type="molecule type" value="Genomic_DNA"/>
</dbReference>
<evidence type="ECO:0000256" key="1">
    <source>
        <dbReference type="ARBA" id="ARBA00022618"/>
    </source>
</evidence>
<accession>A0AAV0LEV3</accession>
<keyword evidence="2" id="KW-0498">Mitosis</keyword>
<evidence type="ECO:0000259" key="7">
    <source>
        <dbReference type="Pfam" id="PF25220"/>
    </source>
</evidence>
<feature type="domain" description="Sororin C-terminal region" evidence="7">
    <location>
        <begin position="234"/>
        <end position="255"/>
    </location>
</feature>
<organism evidence="8 9">
    <name type="scientific">Linum tenue</name>
    <dbReference type="NCBI Taxonomy" id="586396"/>
    <lineage>
        <taxon>Eukaryota</taxon>
        <taxon>Viridiplantae</taxon>
        <taxon>Streptophyta</taxon>
        <taxon>Embryophyta</taxon>
        <taxon>Tracheophyta</taxon>
        <taxon>Spermatophyta</taxon>
        <taxon>Magnoliopsida</taxon>
        <taxon>eudicotyledons</taxon>
        <taxon>Gunneridae</taxon>
        <taxon>Pentapetalae</taxon>
        <taxon>rosids</taxon>
        <taxon>fabids</taxon>
        <taxon>Malpighiales</taxon>
        <taxon>Linaceae</taxon>
        <taxon>Linum</taxon>
    </lineage>
</organism>
<dbReference type="Proteomes" id="UP001154282">
    <property type="component" value="Unassembled WGS sequence"/>
</dbReference>
<dbReference type="Pfam" id="PF25220">
    <property type="entry name" value="Sororin_C"/>
    <property type="match status" value="1"/>
</dbReference>
<keyword evidence="4" id="KW-0131">Cell cycle</keyword>
<protein>
    <recommendedName>
        <fullName evidence="7">Sororin C-terminal region domain-containing protein</fullName>
    </recommendedName>
</protein>
<comment type="similarity">
    <text evidence="5">Belongs to the sororin family.</text>
</comment>
<feature type="compositionally biased region" description="Low complexity" evidence="6">
    <location>
        <begin position="82"/>
        <end position="94"/>
    </location>
</feature>
<reference evidence="8" key="1">
    <citation type="submission" date="2022-08" db="EMBL/GenBank/DDBJ databases">
        <authorList>
            <person name="Gutierrez-Valencia J."/>
        </authorList>
    </citation>
    <scope>NUCLEOTIDE SEQUENCE</scope>
</reference>
<feature type="non-terminal residue" evidence="8">
    <location>
        <position position="1"/>
    </location>
</feature>
<name>A0AAV0LEV3_9ROSI</name>
<dbReference type="InterPro" id="IPR057337">
    <property type="entry name" value="Sororin_C"/>
</dbReference>
<sequence length="264" mass="29211">PVFSRLRFDISRHCSRTEKLPPHSFSLPLRSSISYVTSSTTVKSPLKLYLFSALMEAQRKNTIRSSSRRRKPLSDRSNTLVPVGSSASCSSTSSSSYLLKKPLKSFPSSSQLLHSRDNPNPTETHLDKVPSTAGSTTSAVLGPSTSTPARPQRNQSSTVGGDDVWEPSPVYVRRKSGSKRKDKEKAIDVPAIKSQSSRDKANEDGGAGQSKSLLVPHKKKTRHTTDVRDDIEDKNFIEQQRAYFAEIDAFELLEEEVTSTDELE</sequence>
<evidence type="ECO:0000313" key="9">
    <source>
        <dbReference type="Proteomes" id="UP001154282"/>
    </source>
</evidence>
<feature type="region of interest" description="Disordered" evidence="6">
    <location>
        <begin position="108"/>
        <end position="227"/>
    </location>
</feature>
<evidence type="ECO:0000256" key="3">
    <source>
        <dbReference type="ARBA" id="ARBA00023242"/>
    </source>
</evidence>
<proteinExistence type="inferred from homology"/>
<dbReference type="GO" id="GO:0005634">
    <property type="term" value="C:nucleus"/>
    <property type="evidence" value="ECO:0007669"/>
    <property type="project" value="UniProtKB-SubCell"/>
</dbReference>
<feature type="region of interest" description="Disordered" evidence="6">
    <location>
        <begin position="60"/>
        <end position="94"/>
    </location>
</feature>
<evidence type="ECO:0000256" key="4">
    <source>
        <dbReference type="ARBA" id="ARBA00023306"/>
    </source>
</evidence>
<feature type="compositionally biased region" description="Polar residues" evidence="6">
    <location>
        <begin position="132"/>
        <end position="159"/>
    </location>
</feature>
<gene>
    <name evidence="8" type="ORF">LITE_LOCUS23223</name>
</gene>
<evidence type="ECO:0000313" key="8">
    <source>
        <dbReference type="EMBL" id="CAI0431954.1"/>
    </source>
</evidence>
<keyword evidence="9" id="KW-1185">Reference proteome</keyword>
<comment type="caution">
    <text evidence="8">The sequence shown here is derived from an EMBL/GenBank/DDBJ whole genome shotgun (WGS) entry which is preliminary data.</text>
</comment>
<evidence type="ECO:0000256" key="5">
    <source>
        <dbReference type="ARBA" id="ARBA00093465"/>
    </source>
</evidence>
<dbReference type="GO" id="GO:0051301">
    <property type="term" value="P:cell division"/>
    <property type="evidence" value="ECO:0007669"/>
    <property type="project" value="UniProtKB-KW"/>
</dbReference>
<evidence type="ECO:0000256" key="6">
    <source>
        <dbReference type="SAM" id="MobiDB-lite"/>
    </source>
</evidence>
<dbReference type="AlphaFoldDB" id="A0AAV0LEV3"/>
<keyword evidence="3" id="KW-0539">Nucleus</keyword>
<keyword evidence="1" id="KW-0132">Cell division</keyword>